<evidence type="ECO:0000256" key="4">
    <source>
        <dbReference type="ARBA" id="ARBA00022695"/>
    </source>
</evidence>
<dbReference type="InterPro" id="IPR043128">
    <property type="entry name" value="Rev_trsase/Diguanyl_cyclase"/>
</dbReference>
<dbReference type="GO" id="GO:0006508">
    <property type="term" value="P:proteolysis"/>
    <property type="evidence" value="ECO:0007669"/>
    <property type="project" value="UniProtKB-KW"/>
</dbReference>
<proteinExistence type="predicted"/>
<dbReference type="GO" id="GO:0005524">
    <property type="term" value="F:ATP binding"/>
    <property type="evidence" value="ECO:0007669"/>
    <property type="project" value="UniProtKB-KW"/>
</dbReference>
<evidence type="ECO:0000256" key="8">
    <source>
        <dbReference type="ARBA" id="ARBA00022840"/>
    </source>
</evidence>
<evidence type="ECO:0000256" key="6">
    <source>
        <dbReference type="ARBA" id="ARBA00022801"/>
    </source>
</evidence>
<dbReference type="SUPFAM" id="SSF52540">
    <property type="entry name" value="P-loop containing nucleoside triphosphate hydrolases"/>
    <property type="match status" value="1"/>
</dbReference>
<feature type="domain" description="SF3 helicase" evidence="12">
    <location>
        <begin position="424"/>
        <end position="607"/>
    </location>
</feature>
<dbReference type="GO" id="GO:0003723">
    <property type="term" value="F:RNA binding"/>
    <property type="evidence" value="ECO:0007669"/>
    <property type="project" value="InterPro"/>
</dbReference>
<evidence type="ECO:0000313" key="14">
    <source>
        <dbReference type="EMBL" id="AAF72337.1"/>
    </source>
</evidence>
<evidence type="ECO:0000259" key="11">
    <source>
        <dbReference type="PROSITE" id="PS50507"/>
    </source>
</evidence>
<feature type="transmembrane region" description="Helical" evidence="10">
    <location>
        <begin position="225"/>
        <end position="245"/>
    </location>
</feature>
<gene>
    <name evidence="14" type="primary">orf1</name>
</gene>
<sequence length="1655" mass="189473">MMEPIYENTKTVTEPILYYPFRYNWNIKILDLTDKEGQESVNKKFLRKFTKLRKLCLRLQKDTAFWKNTRSRLDMIQDDIDKMVAQSGPVMSQSLSDRVDRMYHELIHTNVAQMNFSIPFSHNLSKDSKAFLTQTVDTSLDGMKQISNETVNTIKEVFETFLTKMTTTFEQCAEAHCKIKSFCTLFKCSRHFNNVQEAFNFTMSFMRFLALAYAIFFLISRATKFFGASFSTISTVLITLITMTVTDKLVKKFLVDYYSKHMENAKMLAQAGEEDSSFLSYVIPPLFLESVVDTKSNLFKRIWKSKDLDLVVKRLSYFGDAKIYNAFDNIGTWLTTMINKTVNYVKVTLLGHDPEEFLENQSDPLVDWEEQCRKHFVSDTDRIAIYTESTLADIKRLYNMGVSYMRHPLYKPHQRVISEILNQLLRFADKIKKKVGTDASVRNPPVTLYLYGETGVGKSTLTYPLCATLLKTIFTREGNTVMLESLKQHYKEMIYVRAAEQEFWDGYTQQLVTVFDDFNQQVDSSANPSLELFEIIRSSNIFPYPLHMASIEEKANTVFQSKVILCSSNNKTPKTESLNYPKALLRRFAKFVEVKRAPSESGTFSTDCYTFVEYDPFDHCNIVKSMSFNELIDEVVAMYFHEGEFVSSVDKFIMENVFAQGGGSLSDEEDDFIEASSYGDSNLDEALTREEKKEIIECINDQFKNENDTRTSFQLIRDYFHCAKDSLQEKFLAYRRKYSFDDWFSFSKASKVVLGILSLVLVGYGIYSYVKGNPAKDSAESYEPKVASKAKVEGSNGVPEAYESKVNRKINVEGYNARDLKRKVEAYAPKVNRTVRVESSEVIIHPNSLIEKGDDIVQSEACSDINASEQLTAVTTNNTYVMTILSKESVIRVGHCIFLKGKIAVAPGHYLRILQRAYELDDGAILQFNHPYGKRNFFTFIGDIQFSLYKTKNISKTNDLDSRDLMHFVVDKSVVHRDISSYFCERLELQSVGSTRIQLPVMRWVRDVGYIFVKSGQGTSCIKNVSNVSYMTDTDPDAREIRLREAWEYSLETISGDCGAPLFVTNSKIGPGKIIGIHTAGGHRFGVGSCFATPFYLEDVKEILSRYDYKAQSCAFELVLRQDLEPCALPNHLDECEFILMGKVKDPPVQPSRSKISPSPLYGHITEPSSAPTWLYPRELDGQIFDPLKYRTARLGKDSVPIRSKLINLAKMALIDDIYSVYLQKKDLLDGRFPSSLTFDQAVLGIPGEDYVNSIKRDTSCGYPFVKEGWTRAKIFGNGDEYDMSTSGVQMLREKVQECIEAARQGKILDHYFIDTLKDERKPKHKAHKSRMFSNGPIDYLVWSKMYFNPIVAVLSELKNVDHISVGSNVYSTDWDVIARYLKSKSHHMVAGDFEGFDASEQSDILYAAGEVLQELSKKIFNSTEDEMLQQRAIIHSLVNSLHINENGIVLQWCKSLPSGHYLTAIINSVFVNLVMCLVFMEANQKYSFTTASSFFRECGIVAYGDDHVVSVPEKYLSVFNQQTLPVLMSKFGMFYTIETKDDTEIDFLSRRLEDVSYLKRNFVYDESRQRYIAPLSLDVVLEMPMWTKSSKDIVTNVFCNLEHALKELSLHDKELWEKWSPVLHSKSEEVLKMVSSLKFQDEVREIALGLSGYE</sequence>
<keyword evidence="1" id="KW-0696">RNA-directed RNA polymerase</keyword>
<protein>
    <submittedName>
        <fullName evidence="14">Nonstructural polyprotein</fullName>
    </submittedName>
</protein>
<dbReference type="GO" id="GO:0003968">
    <property type="term" value="F:RNA-directed RNA polymerase activity"/>
    <property type="evidence" value="ECO:0007669"/>
    <property type="project" value="UniProtKB-KW"/>
</dbReference>
<dbReference type="PROSITE" id="PS51218">
    <property type="entry name" value="SF3_HELICASE_2"/>
    <property type="match status" value="1"/>
</dbReference>
<dbReference type="SUPFAM" id="SSF50494">
    <property type="entry name" value="Trypsin-like serine proteases"/>
    <property type="match status" value="1"/>
</dbReference>
<keyword evidence="4" id="KW-0548">Nucleotidyltransferase</keyword>
<dbReference type="RefSeq" id="NP_620564.1">
    <property type="nucleotide sequence ID" value="NC_003784.1"/>
</dbReference>
<evidence type="ECO:0000313" key="15">
    <source>
        <dbReference type="Proteomes" id="UP000202108"/>
    </source>
</evidence>
<dbReference type="GO" id="GO:0004197">
    <property type="term" value="F:cysteine-type endopeptidase activity"/>
    <property type="evidence" value="ECO:0007669"/>
    <property type="project" value="InterPro"/>
</dbReference>
<keyword evidence="8" id="KW-0067">ATP-binding</keyword>
<dbReference type="GeneID" id="944341"/>
<dbReference type="EMBL" id="AF183905">
    <property type="protein sequence ID" value="AAF72337.1"/>
    <property type="molecule type" value="Genomic_RNA"/>
</dbReference>
<keyword evidence="3" id="KW-0808">Transferase</keyword>
<dbReference type="InterPro" id="IPR044067">
    <property type="entry name" value="PCV_3C_PRO"/>
</dbReference>
<dbReference type="InterPro" id="IPR027417">
    <property type="entry name" value="P-loop_NTPase"/>
</dbReference>
<keyword evidence="10" id="KW-0472">Membrane</keyword>
<dbReference type="Pfam" id="PF00680">
    <property type="entry name" value="RdRP_1"/>
    <property type="match status" value="1"/>
</dbReference>
<dbReference type="InterPro" id="IPR001205">
    <property type="entry name" value="RNA-dir_pol_C"/>
</dbReference>
<dbReference type="Proteomes" id="UP000202108">
    <property type="component" value="Segment"/>
</dbReference>
<keyword evidence="5" id="KW-0547">Nucleotide-binding</keyword>
<accession>Q9J7C3</accession>
<evidence type="ECO:0000256" key="5">
    <source>
        <dbReference type="ARBA" id="ARBA00022741"/>
    </source>
</evidence>
<feature type="domain" description="Peptidase C3" evidence="13">
    <location>
        <begin position="864"/>
        <end position="1100"/>
    </location>
</feature>
<evidence type="ECO:0000256" key="9">
    <source>
        <dbReference type="ARBA" id="ARBA00022953"/>
    </source>
</evidence>
<dbReference type="Pfam" id="PF00910">
    <property type="entry name" value="RNA_helicase"/>
    <property type="match status" value="1"/>
</dbReference>
<keyword evidence="9" id="KW-0693">Viral RNA replication</keyword>
<dbReference type="GO" id="GO:0039694">
    <property type="term" value="P:viral RNA genome replication"/>
    <property type="evidence" value="ECO:0007669"/>
    <property type="project" value="InterPro"/>
</dbReference>
<evidence type="ECO:0000256" key="1">
    <source>
        <dbReference type="ARBA" id="ARBA00022484"/>
    </source>
</evidence>
<dbReference type="InterPro" id="IPR014759">
    <property type="entry name" value="Helicase_SF3_ssRNA_vir"/>
</dbReference>
<dbReference type="GO" id="GO:0003724">
    <property type="term" value="F:RNA helicase activity"/>
    <property type="evidence" value="ECO:0007669"/>
    <property type="project" value="InterPro"/>
</dbReference>
<evidence type="ECO:0000256" key="10">
    <source>
        <dbReference type="SAM" id="Phobius"/>
    </source>
</evidence>
<keyword evidence="6" id="KW-0378">Hydrolase</keyword>
<dbReference type="InterPro" id="IPR007094">
    <property type="entry name" value="RNA-dir_pol_PSvirus"/>
</dbReference>
<reference evidence="14 15" key="1">
    <citation type="journal article" date="2000" name="J. Gen. Virol.">
        <title>Analysis of the complete genome sequence of black queen-cell virus, a picorna-like virus of honey bees.</title>
        <authorList>
            <person name="Leat N."/>
            <person name="Ball B."/>
            <person name="Govan V."/>
            <person name="Davison S."/>
        </authorList>
    </citation>
    <scope>NUCLEOTIDE SEQUENCE [LARGE SCALE GENOMIC DNA]</scope>
    <source>
        <strain evidence="14 15">South African</strain>
    </source>
</reference>
<feature type="transmembrane region" description="Helical" evidence="10">
    <location>
        <begin position="198"/>
        <end position="219"/>
    </location>
</feature>
<dbReference type="SUPFAM" id="SSF56672">
    <property type="entry name" value="DNA/RNA polymerases"/>
    <property type="match status" value="1"/>
</dbReference>
<dbReference type="PROSITE" id="PS50507">
    <property type="entry name" value="RDRP_SSRNA_POS"/>
    <property type="match status" value="1"/>
</dbReference>
<feature type="domain" description="RdRp catalytic" evidence="11">
    <location>
        <begin position="1387"/>
        <end position="1520"/>
    </location>
</feature>
<keyword evidence="2" id="KW-0645">Protease</keyword>
<evidence type="ECO:0000256" key="7">
    <source>
        <dbReference type="ARBA" id="ARBA00022807"/>
    </source>
</evidence>
<dbReference type="InterPro" id="IPR009003">
    <property type="entry name" value="Peptidase_S1_PA"/>
</dbReference>
<dbReference type="InterPro" id="IPR043502">
    <property type="entry name" value="DNA/RNA_pol_sf"/>
</dbReference>
<dbReference type="Gene3D" id="3.30.70.270">
    <property type="match status" value="1"/>
</dbReference>
<keyword evidence="10" id="KW-1133">Transmembrane helix</keyword>
<evidence type="ECO:0000256" key="3">
    <source>
        <dbReference type="ARBA" id="ARBA00022679"/>
    </source>
</evidence>
<dbReference type="InterPro" id="IPR043504">
    <property type="entry name" value="Peptidase_S1_PA_chymotrypsin"/>
</dbReference>
<dbReference type="KEGG" id="vg:944341"/>
<dbReference type="Gene3D" id="2.40.10.10">
    <property type="entry name" value="Trypsin-like serine proteases"/>
    <property type="match status" value="1"/>
</dbReference>
<keyword evidence="15" id="KW-1185">Reference proteome</keyword>
<dbReference type="GO" id="GO:0006351">
    <property type="term" value="P:DNA-templated transcription"/>
    <property type="evidence" value="ECO:0007669"/>
    <property type="project" value="InterPro"/>
</dbReference>
<name>Q9J7C3_9VIRU</name>
<evidence type="ECO:0000256" key="2">
    <source>
        <dbReference type="ARBA" id="ARBA00022670"/>
    </source>
</evidence>
<keyword evidence="7" id="KW-0788">Thiol protease</keyword>
<organism evidence="14 15">
    <name type="scientific">Black queen cell virus</name>
    <dbReference type="NCBI Taxonomy" id="92395"/>
    <lineage>
        <taxon>Viruses</taxon>
        <taxon>Riboviria</taxon>
        <taxon>Orthornavirae</taxon>
        <taxon>Pisuviricota</taxon>
        <taxon>Pisoniviricetes</taxon>
        <taxon>Picornavirales</taxon>
        <taxon>Dicistroviridae</taxon>
        <taxon>Triatovirus</taxon>
        <taxon>Triatovirus nigereginacellulae</taxon>
    </lineage>
</organism>
<dbReference type="Gene3D" id="3.40.50.300">
    <property type="entry name" value="P-loop containing nucleotide triphosphate hydrolases"/>
    <property type="match status" value="1"/>
</dbReference>
<dbReference type="CDD" id="cd23194">
    <property type="entry name" value="Dicistroviridae_RdRp"/>
    <property type="match status" value="1"/>
</dbReference>
<evidence type="ECO:0000259" key="12">
    <source>
        <dbReference type="PROSITE" id="PS51218"/>
    </source>
</evidence>
<dbReference type="PROSITE" id="PS51874">
    <property type="entry name" value="PCV_3C_PRO"/>
    <property type="match status" value="1"/>
</dbReference>
<keyword evidence="10" id="KW-0812">Transmembrane</keyword>
<evidence type="ECO:0000259" key="13">
    <source>
        <dbReference type="PROSITE" id="PS51874"/>
    </source>
</evidence>
<dbReference type="InterPro" id="IPR000605">
    <property type="entry name" value="Helicase_SF3_ssDNA/RNA_vir"/>
</dbReference>